<evidence type="ECO:0000313" key="6">
    <source>
        <dbReference type="EMBL" id="KAE8244146.1"/>
    </source>
</evidence>
<organism evidence="6 7">
    <name type="scientific">Tilletia indica</name>
    <dbReference type="NCBI Taxonomy" id="43049"/>
    <lineage>
        <taxon>Eukaryota</taxon>
        <taxon>Fungi</taxon>
        <taxon>Dikarya</taxon>
        <taxon>Basidiomycota</taxon>
        <taxon>Ustilaginomycotina</taxon>
        <taxon>Exobasidiomycetes</taxon>
        <taxon>Tilletiales</taxon>
        <taxon>Tilletiaceae</taxon>
        <taxon>Tilletia</taxon>
    </lineage>
</organism>
<dbReference type="Pfam" id="PF13622">
    <property type="entry name" value="4HBT_3"/>
    <property type="match status" value="1"/>
</dbReference>
<dbReference type="Pfam" id="PF20789">
    <property type="entry name" value="4HBT_3C"/>
    <property type="match status" value="1"/>
</dbReference>
<reference evidence="6" key="2">
    <citation type="journal article" date="2019" name="IMA Fungus">
        <title>Genome sequencing and comparison of five Tilletia species to identify candidate genes for the detection of regulated species infecting wheat.</title>
        <authorList>
            <person name="Nguyen H.D.T."/>
            <person name="Sultana T."/>
            <person name="Kesanakurti P."/>
            <person name="Hambleton S."/>
        </authorList>
    </citation>
    <scope>NUCLEOTIDE SEQUENCE</scope>
    <source>
        <strain evidence="6">DAOMC 236416</strain>
    </source>
</reference>
<dbReference type="GO" id="GO:0005782">
    <property type="term" value="C:peroxisomal matrix"/>
    <property type="evidence" value="ECO:0007669"/>
    <property type="project" value="UniProtKB-SubCell"/>
</dbReference>
<dbReference type="Proteomes" id="UP000077521">
    <property type="component" value="Unassembled WGS sequence"/>
</dbReference>
<evidence type="ECO:0008006" key="8">
    <source>
        <dbReference type="Google" id="ProtNLM"/>
    </source>
</evidence>
<dbReference type="InterPro" id="IPR049450">
    <property type="entry name" value="ACOT8-like_C"/>
</dbReference>
<dbReference type="PANTHER" id="PTHR11066:SF35">
    <property type="entry name" value="ACYL-COA THIOESTERASE II"/>
    <property type="match status" value="1"/>
</dbReference>
<dbReference type="EMBL" id="LWDF02000704">
    <property type="protein sequence ID" value="KAE8244146.1"/>
    <property type="molecule type" value="Genomic_DNA"/>
</dbReference>
<evidence type="ECO:0000256" key="1">
    <source>
        <dbReference type="ARBA" id="ARBA00006538"/>
    </source>
</evidence>
<keyword evidence="2" id="KW-0378">Hydrolase</keyword>
<name>A0A8T8SMD4_9BASI</name>
<evidence type="ECO:0000259" key="5">
    <source>
        <dbReference type="Pfam" id="PF20789"/>
    </source>
</evidence>
<dbReference type="PANTHER" id="PTHR11066">
    <property type="entry name" value="ACYL-COA THIOESTERASE"/>
    <property type="match status" value="1"/>
</dbReference>
<protein>
    <recommendedName>
        <fullName evidence="8">Acyl-CoA thioesterase II</fullName>
    </recommendedName>
</protein>
<dbReference type="CDD" id="cd03444">
    <property type="entry name" value="Thioesterase_II_repeat1"/>
    <property type="match status" value="1"/>
</dbReference>
<evidence type="ECO:0000256" key="3">
    <source>
        <dbReference type="SAM" id="MobiDB-lite"/>
    </source>
</evidence>
<keyword evidence="7" id="KW-1185">Reference proteome</keyword>
<sequence>MASASARPVQEDLDVETLPSEWPMYELLRIKKVDELCDPARRTWTFETALVGYSLFPRPAVYGGISLGVGIQAAFETLFDELGEQDASEFRAYSYQGSFLGPASAKYALRITVTSLRSTRSFVTRLITLSQKDPANPAARRNIVSAICDFARRGRTPLVEYHALALNPVTGKAWERPNELEIHTKLVDELIDQAEASNDDEEYGRALVAKAYAGLWDGFIELKLPKDSLMNQSYWLTHPELPSTQDHLPITERVMVDWFRVVPDLSETSAARISAERSDCVPFRPIVIQTTCLTFVLDQLLPLTAIVISKTPRTAAAHDISLDFSIRFHREDGLDVNKWSLRQFKSLTASAGRSFTQATLWDEDGHTLASISQQGHCCPAPPPRRKQGSSRL</sequence>
<dbReference type="InterPro" id="IPR003703">
    <property type="entry name" value="Acyl_CoA_thio"/>
</dbReference>
<dbReference type="GO" id="GO:0006637">
    <property type="term" value="P:acyl-CoA metabolic process"/>
    <property type="evidence" value="ECO:0007669"/>
    <property type="project" value="InterPro"/>
</dbReference>
<gene>
    <name evidence="6" type="ORF">A4X13_0g6798</name>
</gene>
<reference evidence="6" key="1">
    <citation type="submission" date="2016-04" db="EMBL/GenBank/DDBJ databases">
        <authorList>
            <person name="Nguyen H.D."/>
            <person name="Samba Siva P."/>
            <person name="Cullis J."/>
            <person name="Levesque C.A."/>
            <person name="Hambleton S."/>
        </authorList>
    </citation>
    <scope>NUCLEOTIDE SEQUENCE</scope>
    <source>
        <strain evidence="6">DAOMC 236416</strain>
    </source>
</reference>
<dbReference type="InterPro" id="IPR029069">
    <property type="entry name" value="HotDog_dom_sf"/>
</dbReference>
<evidence type="ECO:0000259" key="4">
    <source>
        <dbReference type="Pfam" id="PF13622"/>
    </source>
</evidence>
<dbReference type="SUPFAM" id="SSF54637">
    <property type="entry name" value="Thioesterase/thiol ester dehydrase-isomerase"/>
    <property type="match status" value="2"/>
</dbReference>
<accession>A0A8T8SMD4</accession>
<dbReference type="AlphaFoldDB" id="A0A8T8SMD4"/>
<evidence type="ECO:0000256" key="2">
    <source>
        <dbReference type="ARBA" id="ARBA00022801"/>
    </source>
</evidence>
<proteinExistence type="inferred from homology"/>
<feature type="domain" description="Acyl-CoA thioesterase-like N-terminal HotDog" evidence="4">
    <location>
        <begin position="60"/>
        <end position="150"/>
    </location>
</feature>
<comment type="similarity">
    <text evidence="1">Belongs to the C/M/P thioester hydrolase family.</text>
</comment>
<feature type="compositionally biased region" description="Basic residues" evidence="3">
    <location>
        <begin position="383"/>
        <end position="392"/>
    </location>
</feature>
<dbReference type="GO" id="GO:0009062">
    <property type="term" value="P:fatty acid catabolic process"/>
    <property type="evidence" value="ECO:0007669"/>
    <property type="project" value="TreeGrafter"/>
</dbReference>
<evidence type="ECO:0000313" key="7">
    <source>
        <dbReference type="Proteomes" id="UP000077521"/>
    </source>
</evidence>
<feature type="domain" description="Acyl-CoA thioesterase-like C-terminal" evidence="5">
    <location>
        <begin position="290"/>
        <end position="375"/>
    </location>
</feature>
<dbReference type="InterPro" id="IPR049449">
    <property type="entry name" value="TesB_ACOT8-like_N"/>
</dbReference>
<feature type="region of interest" description="Disordered" evidence="3">
    <location>
        <begin position="372"/>
        <end position="392"/>
    </location>
</feature>
<dbReference type="InterPro" id="IPR042171">
    <property type="entry name" value="Acyl-CoA_hotdog"/>
</dbReference>
<dbReference type="GO" id="GO:0047617">
    <property type="term" value="F:fatty acyl-CoA hydrolase activity"/>
    <property type="evidence" value="ECO:0007669"/>
    <property type="project" value="InterPro"/>
</dbReference>
<dbReference type="Gene3D" id="2.40.160.210">
    <property type="entry name" value="Acyl-CoA thioesterase, double hotdog domain"/>
    <property type="match status" value="1"/>
</dbReference>
<comment type="caution">
    <text evidence="6">The sequence shown here is derived from an EMBL/GenBank/DDBJ whole genome shotgun (WGS) entry which is preliminary data.</text>
</comment>